<gene>
    <name evidence="1" type="ORF">LCGC14_1034540</name>
</gene>
<accession>A0A0F9QBR8</accession>
<organism evidence="1">
    <name type="scientific">marine sediment metagenome</name>
    <dbReference type="NCBI Taxonomy" id="412755"/>
    <lineage>
        <taxon>unclassified sequences</taxon>
        <taxon>metagenomes</taxon>
        <taxon>ecological metagenomes</taxon>
    </lineage>
</organism>
<comment type="caution">
    <text evidence="1">The sequence shown here is derived from an EMBL/GenBank/DDBJ whole genome shotgun (WGS) entry which is preliminary data.</text>
</comment>
<evidence type="ECO:0000313" key="1">
    <source>
        <dbReference type="EMBL" id="KKN10641.1"/>
    </source>
</evidence>
<name>A0A0F9QBR8_9ZZZZ</name>
<proteinExistence type="predicted"/>
<dbReference type="AlphaFoldDB" id="A0A0F9QBR8"/>
<sequence>MNRHEFLFDSFRDLIILIIILKISQAKNKFSDLLVSKLVGYEGQSKSEVLRHILKKWIGENTQIIQNTYGIKFSEIKRELQMKTIMEEKEKALEVLLRLFKRIKRFETEKLAVRVNIPSDVVIDIINDYGDELERKGLNLEIDGDFVIKIN</sequence>
<protein>
    <submittedName>
        <fullName evidence="1">Uncharacterized protein</fullName>
    </submittedName>
</protein>
<reference evidence="1" key="1">
    <citation type="journal article" date="2015" name="Nature">
        <title>Complex archaea that bridge the gap between prokaryotes and eukaryotes.</title>
        <authorList>
            <person name="Spang A."/>
            <person name="Saw J.H."/>
            <person name="Jorgensen S.L."/>
            <person name="Zaremba-Niedzwiedzka K."/>
            <person name="Martijn J."/>
            <person name="Lind A.E."/>
            <person name="van Eijk R."/>
            <person name="Schleper C."/>
            <person name="Guy L."/>
            <person name="Ettema T.J."/>
        </authorList>
    </citation>
    <scope>NUCLEOTIDE SEQUENCE</scope>
</reference>
<dbReference type="EMBL" id="LAZR01004225">
    <property type="protein sequence ID" value="KKN10641.1"/>
    <property type="molecule type" value="Genomic_DNA"/>
</dbReference>